<evidence type="ECO:0000313" key="15">
    <source>
        <dbReference type="Proteomes" id="UP000295662"/>
    </source>
</evidence>
<feature type="domain" description="PAS" evidence="12">
    <location>
        <begin position="152"/>
        <end position="221"/>
    </location>
</feature>
<dbReference type="InterPro" id="IPR050482">
    <property type="entry name" value="Sensor_HK_TwoCompSys"/>
</dbReference>
<dbReference type="SUPFAM" id="SSF55785">
    <property type="entry name" value="PYP-like sensor domain (PAS domain)"/>
    <property type="match status" value="2"/>
</dbReference>
<dbReference type="InterPro" id="IPR003594">
    <property type="entry name" value="HATPase_dom"/>
</dbReference>
<dbReference type="Pfam" id="PF13426">
    <property type="entry name" value="PAS_9"/>
    <property type="match status" value="1"/>
</dbReference>
<dbReference type="InterPro" id="IPR000014">
    <property type="entry name" value="PAS"/>
</dbReference>
<dbReference type="InterPro" id="IPR036890">
    <property type="entry name" value="HATPase_C_sf"/>
</dbReference>
<dbReference type="Pfam" id="PF02518">
    <property type="entry name" value="HATPase_c"/>
    <property type="match status" value="1"/>
</dbReference>
<keyword evidence="8" id="KW-0472">Membrane</keyword>
<dbReference type="InterPro" id="IPR005467">
    <property type="entry name" value="His_kinase_dom"/>
</dbReference>
<evidence type="ECO:0000256" key="3">
    <source>
        <dbReference type="ARBA" id="ARBA00022679"/>
    </source>
</evidence>
<feature type="domain" description="Histidine kinase" evidence="11">
    <location>
        <begin position="424"/>
        <end position="512"/>
    </location>
</feature>
<gene>
    <name evidence="14" type="ORF">EI77_00551</name>
</gene>
<keyword evidence="15" id="KW-1185">Reference proteome</keyword>
<dbReference type="GO" id="GO:0005886">
    <property type="term" value="C:plasma membrane"/>
    <property type="evidence" value="ECO:0007669"/>
    <property type="project" value="UniProtKB-SubCell"/>
</dbReference>
<dbReference type="SMART" id="SM00091">
    <property type="entry name" value="PAS"/>
    <property type="match status" value="2"/>
</dbReference>
<dbReference type="RefSeq" id="WP_166646991.1">
    <property type="nucleotide sequence ID" value="NZ_SOCA01000001.1"/>
</dbReference>
<dbReference type="SMART" id="SM00387">
    <property type="entry name" value="HATPase_c"/>
    <property type="match status" value="1"/>
</dbReference>
<evidence type="ECO:0000256" key="6">
    <source>
        <dbReference type="ARBA" id="ARBA00022989"/>
    </source>
</evidence>
<dbReference type="Gene3D" id="3.30.450.20">
    <property type="entry name" value="PAS domain"/>
    <property type="match status" value="2"/>
</dbReference>
<evidence type="ECO:0000256" key="7">
    <source>
        <dbReference type="ARBA" id="ARBA00023012"/>
    </source>
</evidence>
<dbReference type="Gene3D" id="1.20.5.1930">
    <property type="match status" value="1"/>
</dbReference>
<evidence type="ECO:0008006" key="16">
    <source>
        <dbReference type="Google" id="ProtNLM"/>
    </source>
</evidence>
<dbReference type="PROSITE" id="PS50109">
    <property type="entry name" value="HIS_KIN"/>
    <property type="match status" value="1"/>
</dbReference>
<dbReference type="Pfam" id="PF07730">
    <property type="entry name" value="HisKA_3"/>
    <property type="match status" value="1"/>
</dbReference>
<dbReference type="PANTHER" id="PTHR24421">
    <property type="entry name" value="NITRATE/NITRITE SENSOR PROTEIN NARX-RELATED"/>
    <property type="match status" value="1"/>
</dbReference>
<keyword evidence="4" id="KW-0812">Transmembrane</keyword>
<feature type="domain" description="PAC" evidence="13">
    <location>
        <begin position="225"/>
        <end position="277"/>
    </location>
</feature>
<feature type="coiled-coil region" evidence="9">
    <location>
        <begin position="268"/>
        <end position="306"/>
    </location>
</feature>
<accession>A0A4R7SSS1</accession>
<comment type="subcellular location">
    <subcellularLocation>
        <location evidence="1">Cell membrane</location>
        <topology evidence="1">Multi-pass membrane protein</topology>
    </subcellularLocation>
</comment>
<dbReference type="Proteomes" id="UP000295662">
    <property type="component" value="Unassembled WGS sequence"/>
</dbReference>
<evidence type="ECO:0000256" key="10">
    <source>
        <dbReference type="SAM" id="MobiDB-lite"/>
    </source>
</evidence>
<dbReference type="InterPro" id="IPR035965">
    <property type="entry name" value="PAS-like_dom_sf"/>
</dbReference>
<dbReference type="SUPFAM" id="SSF55874">
    <property type="entry name" value="ATPase domain of HSP90 chaperone/DNA topoisomerase II/histidine kinase"/>
    <property type="match status" value="1"/>
</dbReference>
<feature type="region of interest" description="Disordered" evidence="10">
    <location>
        <begin position="1"/>
        <end position="20"/>
    </location>
</feature>
<dbReference type="PANTHER" id="PTHR24421:SF37">
    <property type="entry name" value="SENSOR HISTIDINE KINASE NARS"/>
    <property type="match status" value="1"/>
</dbReference>
<dbReference type="InterPro" id="IPR000700">
    <property type="entry name" value="PAS-assoc_C"/>
</dbReference>
<dbReference type="PROSITE" id="PS50112">
    <property type="entry name" value="PAS"/>
    <property type="match status" value="2"/>
</dbReference>
<keyword evidence="9" id="KW-0175">Coiled coil</keyword>
<dbReference type="GO" id="GO:0046983">
    <property type="term" value="F:protein dimerization activity"/>
    <property type="evidence" value="ECO:0007669"/>
    <property type="project" value="InterPro"/>
</dbReference>
<dbReference type="AlphaFoldDB" id="A0A4R7SSS1"/>
<keyword evidence="2" id="KW-1003">Cell membrane</keyword>
<dbReference type="Pfam" id="PF08447">
    <property type="entry name" value="PAS_3"/>
    <property type="match status" value="1"/>
</dbReference>
<evidence type="ECO:0000313" key="14">
    <source>
        <dbReference type="EMBL" id="TDU81248.1"/>
    </source>
</evidence>
<dbReference type="CDD" id="cd00130">
    <property type="entry name" value="PAS"/>
    <property type="match status" value="2"/>
</dbReference>
<dbReference type="PROSITE" id="PS50113">
    <property type="entry name" value="PAC"/>
    <property type="match status" value="2"/>
</dbReference>
<feature type="domain" description="PAS" evidence="12">
    <location>
        <begin position="26"/>
        <end position="99"/>
    </location>
</feature>
<evidence type="ECO:0000259" key="11">
    <source>
        <dbReference type="PROSITE" id="PS50109"/>
    </source>
</evidence>
<evidence type="ECO:0000256" key="2">
    <source>
        <dbReference type="ARBA" id="ARBA00022475"/>
    </source>
</evidence>
<keyword evidence="6" id="KW-1133">Transmembrane helix</keyword>
<keyword evidence="3" id="KW-0808">Transferase</keyword>
<organism evidence="14 15">
    <name type="scientific">Prosthecobacter fusiformis</name>
    <dbReference type="NCBI Taxonomy" id="48464"/>
    <lineage>
        <taxon>Bacteria</taxon>
        <taxon>Pseudomonadati</taxon>
        <taxon>Verrucomicrobiota</taxon>
        <taxon>Verrucomicrobiia</taxon>
        <taxon>Verrucomicrobiales</taxon>
        <taxon>Verrucomicrobiaceae</taxon>
        <taxon>Prosthecobacter</taxon>
    </lineage>
</organism>
<comment type="caution">
    <text evidence="14">The sequence shown here is derived from an EMBL/GenBank/DDBJ whole genome shotgun (WGS) entry which is preliminary data.</text>
</comment>
<keyword evidence="5" id="KW-0418">Kinase</keyword>
<dbReference type="EMBL" id="SOCA01000001">
    <property type="protein sequence ID" value="TDU81248.1"/>
    <property type="molecule type" value="Genomic_DNA"/>
</dbReference>
<protein>
    <recommendedName>
        <fullName evidence="16">PAS domain S-box-containing protein</fullName>
    </recommendedName>
</protein>
<dbReference type="NCBIfam" id="TIGR00229">
    <property type="entry name" value="sensory_box"/>
    <property type="match status" value="2"/>
</dbReference>
<evidence type="ECO:0000256" key="9">
    <source>
        <dbReference type="SAM" id="Coils"/>
    </source>
</evidence>
<evidence type="ECO:0000259" key="12">
    <source>
        <dbReference type="PROSITE" id="PS50112"/>
    </source>
</evidence>
<dbReference type="InterPro" id="IPR013655">
    <property type="entry name" value="PAS_fold_3"/>
</dbReference>
<reference evidence="14 15" key="1">
    <citation type="submission" date="2019-03" db="EMBL/GenBank/DDBJ databases">
        <title>Genomic Encyclopedia of Archaeal and Bacterial Type Strains, Phase II (KMG-II): from individual species to whole genera.</title>
        <authorList>
            <person name="Goeker M."/>
        </authorList>
    </citation>
    <scope>NUCLEOTIDE SEQUENCE [LARGE SCALE GENOMIC DNA]</scope>
    <source>
        <strain evidence="14 15">ATCC 25309</strain>
    </source>
</reference>
<dbReference type="InterPro" id="IPR001610">
    <property type="entry name" value="PAC"/>
</dbReference>
<dbReference type="Gene3D" id="3.30.565.10">
    <property type="entry name" value="Histidine kinase-like ATPase, C-terminal domain"/>
    <property type="match status" value="1"/>
</dbReference>
<keyword evidence="7" id="KW-0902">Two-component regulatory system</keyword>
<proteinExistence type="predicted"/>
<dbReference type="CDD" id="cd16917">
    <property type="entry name" value="HATPase_UhpB-NarQ-NarX-like"/>
    <property type="match status" value="1"/>
</dbReference>
<evidence type="ECO:0000256" key="8">
    <source>
        <dbReference type="ARBA" id="ARBA00023136"/>
    </source>
</evidence>
<evidence type="ECO:0000256" key="1">
    <source>
        <dbReference type="ARBA" id="ARBA00004651"/>
    </source>
</evidence>
<name>A0A4R7SSS1_9BACT</name>
<feature type="domain" description="PAC" evidence="13">
    <location>
        <begin position="103"/>
        <end position="155"/>
    </location>
</feature>
<sequence>MPKRIASKSPRQPKEGKLPDVVTDSYEEHFRMLVENIGDVLWFREVDPPRFSYVSPAFERIWGVSLAELREHPQMWEESIYPDDQKAVRAALRRWFSGKTDDYEVHYRVQGRDGKVRWLADRGIILSRKNGRPHQIGGIARDITEREVAEAMNRRLAAVVETTDDSIITMNLDGEIDTWNAGAERIFGYTQEETVGRTMAFLRPPQAEDDEAVFKRLIERGLRIDHYETQRRHKNGDILDVSLTISPILDANGRLAGFSKISRDITERKQAEQTILRLNAELERRVEERTAELRGQIAARRQLEEEILRISEREQRRIGQDLHDDLGQQLAGAWMMADVLARKLAASGAKEQEPASKLCTLLGKSLNHTRALARGLHPVAPEQGGLGAALKNLAERSADLFGISCQFESRAEVMLEDQRGAIHLYRIAQEAINNAVRHGRAQKVKVRLSTRGGKAYLSVIDDGLGIKEPAAIHEGMGLRIMRYRSEMISGTLEIEKAAKRGTCVTCSFPLSTASKTNSTANGPEKL</sequence>
<evidence type="ECO:0000256" key="5">
    <source>
        <dbReference type="ARBA" id="ARBA00022777"/>
    </source>
</evidence>
<dbReference type="InterPro" id="IPR011712">
    <property type="entry name" value="Sig_transdc_His_kin_sub3_dim/P"/>
</dbReference>
<evidence type="ECO:0000256" key="4">
    <source>
        <dbReference type="ARBA" id="ARBA00022692"/>
    </source>
</evidence>
<evidence type="ECO:0000259" key="13">
    <source>
        <dbReference type="PROSITE" id="PS50113"/>
    </source>
</evidence>
<dbReference type="SMART" id="SM00086">
    <property type="entry name" value="PAC"/>
    <property type="match status" value="2"/>
</dbReference>
<dbReference type="GO" id="GO:0000155">
    <property type="term" value="F:phosphorelay sensor kinase activity"/>
    <property type="evidence" value="ECO:0007669"/>
    <property type="project" value="InterPro"/>
</dbReference>